<proteinExistence type="predicted"/>
<protein>
    <recommendedName>
        <fullName evidence="5">Transmembrane protein 254</fullName>
    </recommendedName>
</protein>
<feature type="transmembrane region" description="Helical" evidence="6">
    <location>
        <begin position="95"/>
        <end position="113"/>
    </location>
</feature>
<evidence type="ECO:0000256" key="3">
    <source>
        <dbReference type="ARBA" id="ARBA00022989"/>
    </source>
</evidence>
<dbReference type="EMBL" id="SRMA01024063">
    <property type="protein sequence ID" value="TRZ01633.1"/>
    <property type="molecule type" value="Genomic_DNA"/>
</dbReference>
<keyword evidence="3 6" id="KW-1133">Transmembrane helix</keyword>
<keyword evidence="2 6" id="KW-0812">Transmembrane</keyword>
<comment type="subcellular location">
    <subcellularLocation>
        <location evidence="1">Membrane</location>
        <topology evidence="1">Multi-pass membrane protein</topology>
    </subcellularLocation>
</comment>
<dbReference type="Pfam" id="PF14934">
    <property type="entry name" value="TMEM254"/>
    <property type="match status" value="1"/>
</dbReference>
<feature type="transmembrane region" description="Helical" evidence="6">
    <location>
        <begin position="63"/>
        <end position="83"/>
    </location>
</feature>
<evidence type="ECO:0000256" key="1">
    <source>
        <dbReference type="ARBA" id="ARBA00004141"/>
    </source>
</evidence>
<name>A0A553RHG7_9TELE</name>
<evidence type="ECO:0000256" key="5">
    <source>
        <dbReference type="ARBA" id="ARBA00034834"/>
    </source>
</evidence>
<organism evidence="7 8">
    <name type="scientific">Danionella cerebrum</name>
    <dbReference type="NCBI Taxonomy" id="2873325"/>
    <lineage>
        <taxon>Eukaryota</taxon>
        <taxon>Metazoa</taxon>
        <taxon>Chordata</taxon>
        <taxon>Craniata</taxon>
        <taxon>Vertebrata</taxon>
        <taxon>Euteleostomi</taxon>
        <taxon>Actinopterygii</taxon>
        <taxon>Neopterygii</taxon>
        <taxon>Teleostei</taxon>
        <taxon>Ostariophysi</taxon>
        <taxon>Cypriniformes</taxon>
        <taxon>Danionidae</taxon>
        <taxon>Danioninae</taxon>
        <taxon>Danionella</taxon>
    </lineage>
</organism>
<dbReference type="OrthoDB" id="9984821at2759"/>
<sequence>MARSDGSSFFRRSNSFWIVTISLSLAFYTCSVFWPELIPFSSLGPFGALVKHLVDNHYPVLYYGWYLTWIIHLLEALFAMKLCSDKGIHSSSTRLLWFVQTFLFGFASLGLLVKYSPDGRSKRH</sequence>
<evidence type="ECO:0000313" key="7">
    <source>
        <dbReference type="EMBL" id="TRZ01633.1"/>
    </source>
</evidence>
<keyword evidence="4 6" id="KW-0472">Membrane</keyword>
<dbReference type="PANTHER" id="PTHR34104:SF3">
    <property type="entry name" value="TRANSMEMBRANE PROTEIN 254"/>
    <property type="match status" value="1"/>
</dbReference>
<evidence type="ECO:0000313" key="8">
    <source>
        <dbReference type="Proteomes" id="UP000316079"/>
    </source>
</evidence>
<evidence type="ECO:0000256" key="6">
    <source>
        <dbReference type="SAM" id="Phobius"/>
    </source>
</evidence>
<dbReference type="GO" id="GO:0016020">
    <property type="term" value="C:membrane"/>
    <property type="evidence" value="ECO:0007669"/>
    <property type="project" value="UniProtKB-SubCell"/>
</dbReference>
<feature type="transmembrane region" description="Helical" evidence="6">
    <location>
        <begin position="16"/>
        <end position="34"/>
    </location>
</feature>
<dbReference type="PANTHER" id="PTHR34104">
    <property type="entry name" value="TRANSMEMBRANE PROTEIN 254"/>
    <property type="match status" value="1"/>
</dbReference>
<evidence type="ECO:0000256" key="4">
    <source>
        <dbReference type="ARBA" id="ARBA00023136"/>
    </source>
</evidence>
<dbReference type="AlphaFoldDB" id="A0A553RHG7"/>
<dbReference type="InterPro" id="IPR028110">
    <property type="entry name" value="TMEM254"/>
</dbReference>
<comment type="caution">
    <text evidence="7">The sequence shown here is derived from an EMBL/GenBank/DDBJ whole genome shotgun (WGS) entry which is preliminary data.</text>
</comment>
<keyword evidence="8" id="KW-1185">Reference proteome</keyword>
<evidence type="ECO:0000256" key="2">
    <source>
        <dbReference type="ARBA" id="ARBA00022692"/>
    </source>
</evidence>
<gene>
    <name evidence="7" type="ORF">DNTS_015963</name>
</gene>
<reference evidence="7 8" key="1">
    <citation type="journal article" date="2019" name="Sci. Data">
        <title>Hybrid genome assembly and annotation of Danionella translucida.</title>
        <authorList>
            <person name="Kadobianskyi M."/>
            <person name="Schulze L."/>
            <person name="Schuelke M."/>
            <person name="Judkewitz B."/>
        </authorList>
    </citation>
    <scope>NUCLEOTIDE SEQUENCE [LARGE SCALE GENOMIC DNA]</scope>
    <source>
        <strain evidence="7 8">Bolton</strain>
    </source>
</reference>
<dbReference type="Proteomes" id="UP000316079">
    <property type="component" value="Unassembled WGS sequence"/>
</dbReference>
<accession>A0A553RHG7</accession>